<reference evidence="1" key="2">
    <citation type="submission" date="2014-07" db="EMBL/GenBank/DDBJ databases">
        <title>Genetics and epidemiology of antimicrobial resistance in B. fragilis group.</title>
        <authorList>
            <person name="Sydenham T.V."/>
            <person name="Hasman H."/>
            <person name="Kemp M."/>
            <person name="Justesen U.S."/>
        </authorList>
    </citation>
    <scope>NUCLEOTIDE SEQUENCE [LARGE SCALE GENOMIC DNA]</scope>
    <source>
        <strain evidence="1">DCMOUH0018B</strain>
    </source>
</reference>
<reference evidence="1" key="1">
    <citation type="book" date="2014" name="THE 24TH EUROPEAN CONGRESS OF CLINICAL MICROBIOLOGY AND INFECTIOUS DISEASES" publisher="ECCMID 2014" city="Barcelona, Spain">
        <title>Identification of resistance genes in three multidrug-resistant Bacteroides fragilis isolates by whole genome sequencing.</title>
        <editorList>
            <person name="Unknown"/>
            <person name="A."/>
        </editorList>
        <authorList>
            <person name="Sydenham T.V."/>
            <person name="Hasman H."/>
            <person name="Wang M."/>
            <person name="Soki J."/>
            <person name="Nagy E."/>
            <person name="Justesen U.S."/>
        </authorList>
    </citation>
    <scope>NUCLEOTIDE SEQUENCE</scope>
    <source>
        <strain evidence="1">DCMOUH0018B</strain>
    </source>
</reference>
<protein>
    <submittedName>
        <fullName evidence="1">Cytochrome C-binding protein</fullName>
    </submittedName>
    <submittedName>
        <fullName evidence="3">PD40 domain-containing protein</fullName>
    </submittedName>
</protein>
<reference evidence="4 5" key="3">
    <citation type="submission" date="2019-03" db="EMBL/GenBank/DDBJ databases">
        <title>Complete genome assembly of MDR B. fragilis.</title>
        <authorList>
            <person name="Sydenham T.V."/>
            <person name="Hasman H."/>
            <person name="Justesen U.S."/>
        </authorList>
    </citation>
    <scope>NUCLEOTIDE SEQUENCE [LARGE SCALE GENOMIC DNA]</scope>
    <source>
        <strain evidence="4 5">DCMOUH0067B</strain>
    </source>
</reference>
<dbReference type="PROSITE" id="PS51257">
    <property type="entry name" value="PROKAR_LIPOPROTEIN"/>
    <property type="match status" value="1"/>
</dbReference>
<dbReference type="Pfam" id="PF07676">
    <property type="entry name" value="PD40"/>
    <property type="match status" value="1"/>
</dbReference>
<evidence type="ECO:0000313" key="5">
    <source>
        <dbReference type="Proteomes" id="UP000028294"/>
    </source>
</evidence>
<name>A0A0I9TQF4_BACFG</name>
<proteinExistence type="predicted"/>
<dbReference type="Gene3D" id="2.120.10.30">
    <property type="entry name" value="TolB, C-terminal domain"/>
    <property type="match status" value="2"/>
</dbReference>
<dbReference type="EMBL" id="JAPUAC010000008">
    <property type="protein sequence ID" value="MCZ2654948.1"/>
    <property type="molecule type" value="Genomic_DNA"/>
</dbReference>
<dbReference type="SUPFAM" id="SSF82171">
    <property type="entry name" value="DPP6 N-terminal domain-like"/>
    <property type="match status" value="1"/>
</dbReference>
<dbReference type="PATRIC" id="fig|817.52.peg.3782"/>
<dbReference type="InterPro" id="IPR011042">
    <property type="entry name" value="6-blade_b-propeller_TolB-like"/>
</dbReference>
<reference evidence="3" key="4">
    <citation type="submission" date="2022-12" db="EMBL/GenBank/DDBJ databases">
        <title>Development of a Multilocus Sequence Typing Scheme for Bacteroides fragilis Based on Whole Genome Sequencing Data and Clinical Application.</title>
        <authorList>
            <person name="Nielsen F.D."/>
            <person name="Justesen U.S."/>
        </authorList>
    </citation>
    <scope>NUCLEOTIDE SEQUENCE</scope>
    <source>
        <strain evidence="3">BF_AM_ODE_DK_2015_4</strain>
        <strain evidence="2">BF_BC_ODE_DK_2015_2</strain>
    </source>
</reference>
<evidence type="ECO:0000313" key="2">
    <source>
        <dbReference type="EMBL" id="MCZ2654948.1"/>
    </source>
</evidence>
<dbReference type="AlphaFoldDB" id="A0A0I9TQF4"/>
<dbReference type="Proteomes" id="UP000028294">
    <property type="component" value="Chromosome"/>
</dbReference>
<gene>
    <name evidence="1" type="ORF">EE52_0208475</name>
    <name evidence="4" type="ORF">IA74_007360</name>
    <name evidence="2" type="ORF">O1422_12325</name>
    <name evidence="3" type="ORF">O1433_17120</name>
</gene>
<evidence type="ECO:0000313" key="1">
    <source>
        <dbReference type="EMBL" id="KFX75090.1"/>
    </source>
</evidence>
<evidence type="ECO:0000313" key="4">
    <source>
        <dbReference type="EMBL" id="QCQ35931.1"/>
    </source>
</evidence>
<dbReference type="RefSeq" id="WP_005818439.1">
    <property type="nucleotide sequence ID" value="NZ_CAEUHN010000018.1"/>
</dbReference>
<accession>A0A0I9TQF4</accession>
<dbReference type="EMBL" id="JAPTZU010000012">
    <property type="protein sequence ID" value="MCZ2689221.1"/>
    <property type="molecule type" value="Genomic_DNA"/>
</dbReference>
<dbReference type="EMBL" id="CP036553">
    <property type="protein sequence ID" value="QCQ35931.1"/>
    <property type="molecule type" value="Genomic_DNA"/>
</dbReference>
<dbReference type="Proteomes" id="UP001079672">
    <property type="component" value="Unassembled WGS sequence"/>
</dbReference>
<dbReference type="InterPro" id="IPR011659">
    <property type="entry name" value="WD40"/>
</dbReference>
<evidence type="ECO:0000313" key="3">
    <source>
        <dbReference type="EMBL" id="MCZ2689221.1"/>
    </source>
</evidence>
<dbReference type="EMBL" id="JMZZ02000105">
    <property type="protein sequence ID" value="KFX75090.1"/>
    <property type="molecule type" value="Genomic_DNA"/>
</dbReference>
<organism evidence="3 6">
    <name type="scientific">Bacteroides fragilis</name>
    <dbReference type="NCBI Taxonomy" id="817"/>
    <lineage>
        <taxon>Bacteria</taxon>
        <taxon>Pseudomonadati</taxon>
        <taxon>Bacteroidota</taxon>
        <taxon>Bacteroidia</taxon>
        <taxon>Bacteroidales</taxon>
        <taxon>Bacteroidaceae</taxon>
        <taxon>Bacteroides</taxon>
    </lineage>
</organism>
<evidence type="ECO:0000313" key="6">
    <source>
        <dbReference type="Proteomes" id="UP001079672"/>
    </source>
</evidence>
<dbReference type="Proteomes" id="UP001075704">
    <property type="component" value="Unassembled WGS sequence"/>
</dbReference>
<sequence>MNKIKQCLGILLLSLTVVSCRQKVVSPVPVDALPPIWPDYAGVTIPATIAPLNFRVTADGAEAVDVVISGKKGDPIRTSGESVEIPAGKWSELLENNKGDSLEVKVCIRQNGEWKAYRSFPFYISPFPIDYGLVYRLLAPGYEIYSKMGIYERELSTFRQTPLFENTQVTAACVNCHAFNQTNPDPSSLHVRGGHGATVMTIGGESEFLDTKADGQLSACVYPYWHPSGEYIAYSVNRTNQTFHLGGKKPIEVFDQASDVVVYHPQSHRILTTPLLSTAAFETFPAFSPDGRTLYFCSAEQKEMPARYKEVKYSLCSIAFHPEDGTFGERIDTLISARTLDKSISFPKPSFDGKYLMFTLSDYGNFSIWHKEADLWLLDLRSGAFRNLEEVNSDDTESYHNWSSNSHWFVFSSRRGDGLYTRLYIASVDEQGRIGKPFLLPQQDPYIFYDQLIYSYNVPEFVSAPVQWDKREIAKGLMSKERVKVK</sequence>